<organism evidence="1 2">
    <name type="scientific">Holotrichia oblita</name>
    <name type="common">Chafer beetle</name>
    <dbReference type="NCBI Taxonomy" id="644536"/>
    <lineage>
        <taxon>Eukaryota</taxon>
        <taxon>Metazoa</taxon>
        <taxon>Ecdysozoa</taxon>
        <taxon>Arthropoda</taxon>
        <taxon>Hexapoda</taxon>
        <taxon>Insecta</taxon>
        <taxon>Pterygota</taxon>
        <taxon>Neoptera</taxon>
        <taxon>Endopterygota</taxon>
        <taxon>Coleoptera</taxon>
        <taxon>Polyphaga</taxon>
        <taxon>Scarabaeiformia</taxon>
        <taxon>Scarabaeidae</taxon>
        <taxon>Melolonthinae</taxon>
        <taxon>Holotrichia</taxon>
    </lineage>
</organism>
<sequence>MYCTDLGPTFTENNVELKDRSFIVYGEGNNEFKVAKTYPKLLLIQVSVNNNGDLVFTAPEQNPLIMKFPNPENKPVIITLNNPKQPAYLKLEGKRGVMGIQIELWKAGQIHVGDEVFIA</sequence>
<dbReference type="EMBL" id="CM043023">
    <property type="protein sequence ID" value="KAI4455408.1"/>
    <property type="molecule type" value="Genomic_DNA"/>
</dbReference>
<proteinExistence type="predicted"/>
<accession>A0ACB9SJW1</accession>
<name>A0ACB9SJW1_HOLOL</name>
<comment type="caution">
    <text evidence="1">The sequence shown here is derived from an EMBL/GenBank/DDBJ whole genome shotgun (WGS) entry which is preliminary data.</text>
</comment>
<keyword evidence="2" id="KW-1185">Reference proteome</keyword>
<dbReference type="Proteomes" id="UP001056778">
    <property type="component" value="Chromosome 9"/>
</dbReference>
<evidence type="ECO:0000313" key="2">
    <source>
        <dbReference type="Proteomes" id="UP001056778"/>
    </source>
</evidence>
<reference evidence="1" key="1">
    <citation type="submission" date="2022-04" db="EMBL/GenBank/DDBJ databases">
        <title>Chromosome-scale genome assembly of Holotrichia oblita Faldermann.</title>
        <authorList>
            <person name="Rongchong L."/>
        </authorList>
    </citation>
    <scope>NUCLEOTIDE SEQUENCE</scope>
    <source>
        <strain evidence="1">81SQS9</strain>
    </source>
</reference>
<gene>
    <name evidence="1" type="ORF">MML48_9g00010908</name>
</gene>
<protein>
    <submittedName>
        <fullName evidence="1">Mosc n-terminal beta barrel domain</fullName>
    </submittedName>
</protein>
<evidence type="ECO:0000313" key="1">
    <source>
        <dbReference type="EMBL" id="KAI4455408.1"/>
    </source>
</evidence>